<gene>
    <name evidence="1" type="ORF">ABCR88_04125</name>
</gene>
<evidence type="ECO:0000313" key="1">
    <source>
        <dbReference type="EMBL" id="XBY25026.1"/>
    </source>
</evidence>
<dbReference type="EMBL" id="CP158490">
    <property type="protein sequence ID" value="XBY25026.1"/>
    <property type="molecule type" value="Genomic_DNA"/>
</dbReference>
<sequence>MFPDDTNFTGYLKFRVLTGDINFSALVDALSKKGYITEVNFPEGAGLCSSHMEALKQEEFDALFAFFYPGTLNTISLSCIATNKGGACPTGAHAYALINTNVLSLQEGHDVLERENYVSEFSDFDLMKAKERLLEYLEKSIGRLAEKGVQDELKQLQDDVQLIEGRLKSLGLLPLTEDEKVWQTLDEKFPSARSRDEVELDGVRYIRVFHPAEKNSEGKVIKWDKSWRKLVEQSNI</sequence>
<evidence type="ECO:0008006" key="2">
    <source>
        <dbReference type="Google" id="ProtNLM"/>
    </source>
</evidence>
<dbReference type="RefSeq" id="WP_052470385.1">
    <property type="nucleotide sequence ID" value="NZ_CP158490.1"/>
</dbReference>
<reference evidence="1" key="1">
    <citation type="submission" date="2024-06" db="EMBL/GenBank/DDBJ databases">
        <authorList>
            <person name="Wu L."/>
        </authorList>
    </citation>
    <scope>NUCLEOTIDE SEQUENCE</scope>
    <source>
        <strain evidence="1">W17</strain>
    </source>
</reference>
<name>A0AAU7WXY1_9PSED</name>
<protein>
    <recommendedName>
        <fullName evidence="2">ABC transporter substrate-binding protein</fullName>
    </recommendedName>
</protein>
<proteinExistence type="predicted"/>
<organism evidence="1">
    <name type="scientific">Pseudomonas sp. W17</name>
    <dbReference type="NCBI Taxonomy" id="3144407"/>
    <lineage>
        <taxon>Bacteria</taxon>
        <taxon>Pseudomonadati</taxon>
        <taxon>Pseudomonadota</taxon>
        <taxon>Gammaproteobacteria</taxon>
        <taxon>Pseudomonadales</taxon>
        <taxon>Pseudomonadaceae</taxon>
        <taxon>Pseudomonas</taxon>
    </lineage>
</organism>
<accession>A0AAU7WXY1</accession>
<dbReference type="AlphaFoldDB" id="A0AAU7WXY1"/>